<evidence type="ECO:0000313" key="2">
    <source>
        <dbReference type="EMBL" id="EHH03644.1"/>
    </source>
</evidence>
<dbReference type="Proteomes" id="UP000002949">
    <property type="component" value="Unassembled WGS sequence"/>
</dbReference>
<name>G6YKF9_9HYPH</name>
<protein>
    <submittedName>
        <fullName evidence="2">Nad-dependent epimerase/dehydratase</fullName>
    </submittedName>
</protein>
<dbReference type="EMBL" id="AGSN01000237">
    <property type="protein sequence ID" value="EHH03644.1"/>
    <property type="molecule type" value="Genomic_DNA"/>
</dbReference>
<evidence type="ECO:0000259" key="1">
    <source>
        <dbReference type="Pfam" id="PF01370"/>
    </source>
</evidence>
<dbReference type="PATRIC" id="fig|1082933.3.peg.6294"/>
<feature type="domain" description="NAD-dependent epimerase/dehydratase" evidence="1">
    <location>
        <begin position="24"/>
        <end position="185"/>
    </location>
</feature>
<gene>
    <name evidence="2" type="ORF">MEA186_32470</name>
</gene>
<evidence type="ECO:0000313" key="3">
    <source>
        <dbReference type="Proteomes" id="UP000002949"/>
    </source>
</evidence>
<keyword evidence="3" id="KW-1185">Reference proteome</keyword>
<dbReference type="Pfam" id="PF01370">
    <property type="entry name" value="Epimerase"/>
    <property type="match status" value="1"/>
</dbReference>
<dbReference type="InterPro" id="IPR001509">
    <property type="entry name" value="Epimerase_deHydtase"/>
</dbReference>
<organism evidence="2 3">
    <name type="scientific">Mesorhizobium amorphae CCNWGS0123</name>
    <dbReference type="NCBI Taxonomy" id="1082933"/>
    <lineage>
        <taxon>Bacteria</taxon>
        <taxon>Pseudomonadati</taxon>
        <taxon>Pseudomonadota</taxon>
        <taxon>Alphaproteobacteria</taxon>
        <taxon>Hyphomicrobiales</taxon>
        <taxon>Phyllobacteriaceae</taxon>
        <taxon>Mesorhizobium</taxon>
    </lineage>
</organism>
<dbReference type="Gene3D" id="3.40.50.720">
    <property type="entry name" value="NAD(P)-binding Rossmann-like Domain"/>
    <property type="match status" value="1"/>
</dbReference>
<proteinExistence type="predicted"/>
<dbReference type="STRING" id="1082933.A6B35_12125"/>
<dbReference type="eggNOG" id="COG0451">
    <property type="taxonomic scope" value="Bacteria"/>
</dbReference>
<sequence>MGTGVRQIAIGAGDEPDWPSLGSPDVLIHLAWDGLPNYHSPHHFEKELPDQYSFLARLVKTGLPALTVTGTCFEYGMQSGALGEETICLPSNCYGFAKNTLYKKLQFLSAKHSFNLVWARLFYLYGDGQSSNSLLSQLRNAVAERKKVFDMSGGEQLRDYLPVTTVSRFLCTLATLGQDIGPINICSGKPISVRRLVETWIREYGWKIELNLGHYPYPDYEPLAFWGKTDKLSTFISIADAVQPASMEVSKAP</sequence>
<accession>G6YKF9</accession>
<dbReference type="Gene3D" id="3.90.25.10">
    <property type="entry name" value="UDP-galactose 4-epimerase, domain 1"/>
    <property type="match status" value="1"/>
</dbReference>
<dbReference type="InterPro" id="IPR036291">
    <property type="entry name" value="NAD(P)-bd_dom_sf"/>
</dbReference>
<dbReference type="SUPFAM" id="SSF51735">
    <property type="entry name" value="NAD(P)-binding Rossmann-fold domains"/>
    <property type="match status" value="1"/>
</dbReference>
<reference evidence="2 3" key="1">
    <citation type="journal article" date="2012" name="J. Bacteriol.">
        <title>Draft Genome Sequence of Plant Growth-Promoting Rhizobium Mesorhizobium amorphae, Isolated from Zinc-Lead Mine Tailings.</title>
        <authorList>
            <person name="Hao X."/>
            <person name="Lin Y."/>
            <person name="Johnstone L."/>
            <person name="Baltrus D.A."/>
            <person name="Miller S.J."/>
            <person name="Wei G."/>
            <person name="Rensing C."/>
        </authorList>
    </citation>
    <scope>NUCLEOTIDE SEQUENCE [LARGE SCALE GENOMIC DNA]</scope>
    <source>
        <strain evidence="2 3">CCNWGS0123</strain>
    </source>
</reference>
<dbReference type="AlphaFoldDB" id="G6YKF9"/>